<dbReference type="Gene3D" id="2.60.40.1090">
    <property type="entry name" value="Fimbrial-type adhesion domain"/>
    <property type="match status" value="1"/>
</dbReference>
<accession>A0ABV6EBW0</accession>
<name>A0ABV6EBW0_9GAMM</name>
<evidence type="ECO:0000313" key="2">
    <source>
        <dbReference type="EMBL" id="MFC0226483.1"/>
    </source>
</evidence>
<evidence type="ECO:0000313" key="3">
    <source>
        <dbReference type="Proteomes" id="UP001589792"/>
    </source>
</evidence>
<dbReference type="PANTHER" id="PTHR33420">
    <property type="entry name" value="FIMBRIAL SUBUNIT ELFA-RELATED"/>
    <property type="match status" value="1"/>
</dbReference>
<dbReference type="InterPro" id="IPR000259">
    <property type="entry name" value="Adhesion_dom_fimbrial"/>
</dbReference>
<sequence length="179" mass="19418">MTRIYTILWVLISSSVILIFFNTPAALGDTNSNGIHYSGNLIDIPPCDINRGNLIEIDFGQVGVNKVSETGEDPLYQQQTLLEVNCVGTRPDLLVRYQGNATTFDNAAVKTSITDFGIQMRRGAPENTRIIIGEAWLIPHDAVGNDSSLSFIAVPVKRKGAVLGSGSFYATAGLQLEYP</sequence>
<dbReference type="InterPro" id="IPR050263">
    <property type="entry name" value="Bact_Fimbrial_Adh_Pro"/>
</dbReference>
<keyword evidence="3" id="KW-1185">Reference proteome</keyword>
<feature type="domain" description="Fimbrial-type adhesion" evidence="1">
    <location>
        <begin position="37"/>
        <end position="178"/>
    </location>
</feature>
<dbReference type="SUPFAM" id="SSF49401">
    <property type="entry name" value="Bacterial adhesins"/>
    <property type="match status" value="1"/>
</dbReference>
<gene>
    <name evidence="2" type="ORF">ACFFJ3_08230</name>
</gene>
<dbReference type="EMBL" id="JBHLXG010000005">
    <property type="protein sequence ID" value="MFC0226483.1"/>
    <property type="molecule type" value="Genomic_DNA"/>
</dbReference>
<evidence type="ECO:0000259" key="1">
    <source>
        <dbReference type="Pfam" id="PF00419"/>
    </source>
</evidence>
<comment type="caution">
    <text evidence="2">The sequence shown here is derived from an EMBL/GenBank/DDBJ whole genome shotgun (WGS) entry which is preliminary data.</text>
</comment>
<dbReference type="InterPro" id="IPR036937">
    <property type="entry name" value="Adhesion_dom_fimbrial_sf"/>
</dbReference>
<dbReference type="RefSeq" id="WP_380674167.1">
    <property type="nucleotide sequence ID" value="NZ_CP173186.1"/>
</dbReference>
<dbReference type="InterPro" id="IPR008966">
    <property type="entry name" value="Adhesion_dom_sf"/>
</dbReference>
<dbReference type="Proteomes" id="UP001589792">
    <property type="component" value="Unassembled WGS sequence"/>
</dbReference>
<organism evidence="2 3">
    <name type="scientific">Serratia aquatilis</name>
    <dbReference type="NCBI Taxonomy" id="1737515"/>
    <lineage>
        <taxon>Bacteria</taxon>
        <taxon>Pseudomonadati</taxon>
        <taxon>Pseudomonadota</taxon>
        <taxon>Gammaproteobacteria</taxon>
        <taxon>Enterobacterales</taxon>
        <taxon>Yersiniaceae</taxon>
        <taxon>Serratia</taxon>
    </lineage>
</organism>
<proteinExistence type="predicted"/>
<dbReference type="Pfam" id="PF00419">
    <property type="entry name" value="Fimbrial"/>
    <property type="match status" value="1"/>
</dbReference>
<protein>
    <submittedName>
        <fullName evidence="2">Fimbrial protein</fullName>
    </submittedName>
</protein>
<dbReference type="PANTHER" id="PTHR33420:SF34">
    <property type="entry name" value="MINOR FIMBRIAL SUBUNIT"/>
    <property type="match status" value="1"/>
</dbReference>
<reference evidence="2 3" key="1">
    <citation type="submission" date="2024-09" db="EMBL/GenBank/DDBJ databases">
        <authorList>
            <person name="Sun Q."/>
            <person name="Mori K."/>
        </authorList>
    </citation>
    <scope>NUCLEOTIDE SEQUENCE [LARGE SCALE GENOMIC DNA]</scope>
    <source>
        <strain evidence="2 3">CCM 8626</strain>
    </source>
</reference>